<evidence type="ECO:0000313" key="2">
    <source>
        <dbReference type="EMBL" id="QEH31819.1"/>
    </source>
</evidence>
<dbReference type="InterPro" id="IPR013431">
    <property type="entry name" value="Delta_60_rpt"/>
</dbReference>
<evidence type="ECO:0000313" key="3">
    <source>
        <dbReference type="Proteomes" id="UP000324233"/>
    </source>
</evidence>
<name>A0A5B9VUN8_9BACT</name>
<protein>
    <recommendedName>
        <fullName evidence="4">Delta-60 repeat domain protein</fullName>
    </recommendedName>
</protein>
<dbReference type="SUPFAM" id="SSF101898">
    <property type="entry name" value="NHL repeat"/>
    <property type="match status" value="1"/>
</dbReference>
<keyword evidence="3" id="KW-1185">Reference proteome</keyword>
<accession>A0A5B9VUN8</accession>
<dbReference type="KEGG" id="agv:OJF2_02840"/>
<sequence>MIERRSSARRSRPSVEHLELRALLSAGGLDATYGGTGQVFTKPSYPFFTQGLAVQADLKTVVVGTELSAINANYPFTSYPRNTAIVRYNANGSLDASFGSGGTVLLPTNSVGGPAPTNFHLVSVAVQPDGKLVVATNTTTYTYTAATKKASASYTITSANMEVFRLNSDGSLDGTFGGGGKAVIAIPGAFEVSGGVALMPDGRIVVAGTNLASHAGLTFAAARLTSGGALDATFGGGKGYVGLSTATASSLGDGVSSLGVDASGNVLVGGGVQNASAPTFSYQVVRYTSAGVLDASFASRGVFSMPGYVFKNVDAIAFTPAGKILLGIPLLQPAKPGIVQLNADGTVDAAFGNGGSFGVPNAMSYDGLAVQPDGKVLLSVLPLDANGNVSSVQVDRLLPGGTLDPSFGAAGVSAFALPPNTTGSFAVGLVVGPDGKITGGLAAEVPLQFGEAASFRLLNDIASGATTTATPSGGPSASSTSPVQALDPGALFGTPTPGGRRRKPAAIA</sequence>
<dbReference type="SUPFAM" id="SSF63829">
    <property type="entry name" value="Calcium-dependent phosphotriesterase"/>
    <property type="match status" value="1"/>
</dbReference>
<feature type="compositionally biased region" description="Low complexity" evidence="1">
    <location>
        <begin position="466"/>
        <end position="482"/>
    </location>
</feature>
<feature type="compositionally biased region" description="Basic residues" evidence="1">
    <location>
        <begin position="499"/>
        <end position="508"/>
    </location>
</feature>
<feature type="region of interest" description="Disordered" evidence="1">
    <location>
        <begin position="466"/>
        <end position="508"/>
    </location>
</feature>
<organism evidence="2 3">
    <name type="scientific">Aquisphaera giovannonii</name>
    <dbReference type="NCBI Taxonomy" id="406548"/>
    <lineage>
        <taxon>Bacteria</taxon>
        <taxon>Pseudomonadati</taxon>
        <taxon>Planctomycetota</taxon>
        <taxon>Planctomycetia</taxon>
        <taxon>Isosphaerales</taxon>
        <taxon>Isosphaeraceae</taxon>
        <taxon>Aquisphaera</taxon>
    </lineage>
</organism>
<proteinExistence type="predicted"/>
<evidence type="ECO:0000256" key="1">
    <source>
        <dbReference type="SAM" id="MobiDB-lite"/>
    </source>
</evidence>
<dbReference type="Gene3D" id="2.80.10.50">
    <property type="match status" value="3"/>
</dbReference>
<evidence type="ECO:0008006" key="4">
    <source>
        <dbReference type="Google" id="ProtNLM"/>
    </source>
</evidence>
<dbReference type="AlphaFoldDB" id="A0A5B9VUN8"/>
<dbReference type="RefSeq" id="WP_168221523.1">
    <property type="nucleotide sequence ID" value="NZ_CP042997.1"/>
</dbReference>
<reference evidence="2 3" key="1">
    <citation type="submission" date="2019-08" db="EMBL/GenBank/DDBJ databases">
        <title>Deep-cultivation of Planctomycetes and their phenomic and genomic characterization uncovers novel biology.</title>
        <authorList>
            <person name="Wiegand S."/>
            <person name="Jogler M."/>
            <person name="Boedeker C."/>
            <person name="Pinto D."/>
            <person name="Vollmers J."/>
            <person name="Rivas-Marin E."/>
            <person name="Kohn T."/>
            <person name="Peeters S.H."/>
            <person name="Heuer A."/>
            <person name="Rast P."/>
            <person name="Oberbeckmann S."/>
            <person name="Bunk B."/>
            <person name="Jeske O."/>
            <person name="Meyerdierks A."/>
            <person name="Storesund J.E."/>
            <person name="Kallscheuer N."/>
            <person name="Luecker S."/>
            <person name="Lage O.M."/>
            <person name="Pohl T."/>
            <person name="Merkel B.J."/>
            <person name="Hornburger P."/>
            <person name="Mueller R.-W."/>
            <person name="Bruemmer F."/>
            <person name="Labrenz M."/>
            <person name="Spormann A.M."/>
            <person name="Op den Camp H."/>
            <person name="Overmann J."/>
            <person name="Amann R."/>
            <person name="Jetten M.S.M."/>
            <person name="Mascher T."/>
            <person name="Medema M.H."/>
            <person name="Devos D.P."/>
            <person name="Kaster A.-K."/>
            <person name="Ovreas L."/>
            <person name="Rohde M."/>
            <person name="Galperin M.Y."/>
            <person name="Jogler C."/>
        </authorList>
    </citation>
    <scope>NUCLEOTIDE SEQUENCE [LARGE SCALE GENOMIC DNA]</scope>
    <source>
        <strain evidence="2 3">OJF2</strain>
    </source>
</reference>
<dbReference type="Pfam" id="PF17164">
    <property type="entry name" value="DUF5122"/>
    <property type="match status" value="4"/>
</dbReference>
<dbReference type="Proteomes" id="UP000324233">
    <property type="component" value="Chromosome"/>
</dbReference>
<gene>
    <name evidence="2" type="ORF">OJF2_02840</name>
</gene>
<dbReference type="EMBL" id="CP042997">
    <property type="protein sequence ID" value="QEH31819.1"/>
    <property type="molecule type" value="Genomic_DNA"/>
</dbReference>
<dbReference type="NCBIfam" id="TIGR02608">
    <property type="entry name" value="delta_60_rpt"/>
    <property type="match status" value="6"/>
</dbReference>